<accession>A0ABW2XSG8</accession>
<evidence type="ECO:0000313" key="2">
    <source>
        <dbReference type="Proteomes" id="UP001597063"/>
    </source>
</evidence>
<name>A0ABW2XSG8_9ACTN</name>
<reference evidence="2" key="1">
    <citation type="journal article" date="2019" name="Int. J. Syst. Evol. Microbiol.">
        <title>The Global Catalogue of Microorganisms (GCM) 10K type strain sequencing project: providing services to taxonomists for standard genome sequencing and annotation.</title>
        <authorList>
            <consortium name="The Broad Institute Genomics Platform"/>
            <consortium name="The Broad Institute Genome Sequencing Center for Infectious Disease"/>
            <person name="Wu L."/>
            <person name="Ma J."/>
        </authorList>
    </citation>
    <scope>NUCLEOTIDE SEQUENCE [LARGE SCALE GENOMIC DNA]</scope>
    <source>
        <strain evidence="2">JCM 9371</strain>
    </source>
</reference>
<gene>
    <name evidence="1" type="ORF">ACFQZM_28430</name>
</gene>
<dbReference type="Pfam" id="PF20293">
    <property type="entry name" value="MC6"/>
    <property type="match status" value="1"/>
</dbReference>
<evidence type="ECO:0000313" key="1">
    <source>
        <dbReference type="EMBL" id="MFD0688453.1"/>
    </source>
</evidence>
<proteinExistence type="predicted"/>
<protein>
    <submittedName>
        <fullName evidence="1">ABC-three component system middle component 6</fullName>
    </submittedName>
</protein>
<keyword evidence="2" id="KW-1185">Reference proteome</keyword>
<dbReference type="Proteomes" id="UP001597063">
    <property type="component" value="Unassembled WGS sequence"/>
</dbReference>
<dbReference type="EMBL" id="JBHTGP010000013">
    <property type="protein sequence ID" value="MFD0688453.1"/>
    <property type="molecule type" value="Genomic_DNA"/>
</dbReference>
<dbReference type="RefSeq" id="WP_131760476.1">
    <property type="nucleotide sequence ID" value="NZ_JBHTGP010000013.1"/>
</dbReference>
<dbReference type="InterPro" id="IPR046897">
    <property type="entry name" value="ABC-3C_MC6"/>
</dbReference>
<organism evidence="1 2">
    <name type="scientific">Actinomadura fibrosa</name>
    <dbReference type="NCBI Taxonomy" id="111802"/>
    <lineage>
        <taxon>Bacteria</taxon>
        <taxon>Bacillati</taxon>
        <taxon>Actinomycetota</taxon>
        <taxon>Actinomycetes</taxon>
        <taxon>Streptosporangiales</taxon>
        <taxon>Thermomonosporaceae</taxon>
        <taxon>Actinomadura</taxon>
    </lineage>
</organism>
<comment type="caution">
    <text evidence="1">The sequence shown here is derived from an EMBL/GenBank/DDBJ whole genome shotgun (WGS) entry which is preliminary data.</text>
</comment>
<sequence>MITPTKGIAPDRALLSVGAQILEQLSEPTSVSQTWYKVKAWRIEQGHKAPISFGWFTLALDILFAMGLIELRDGLLVREEAHAS</sequence>